<dbReference type="GO" id="GO:0004045">
    <property type="term" value="F:peptidyl-tRNA hydrolase activity"/>
    <property type="evidence" value="ECO:0007669"/>
    <property type="project" value="UniProtKB-EC"/>
</dbReference>
<dbReference type="Proteomes" id="UP001548189">
    <property type="component" value="Unassembled WGS sequence"/>
</dbReference>
<dbReference type="SUPFAM" id="SSF53178">
    <property type="entry name" value="Peptidyl-tRNA hydrolase-like"/>
    <property type="match status" value="1"/>
</dbReference>
<dbReference type="PROSITE" id="PS01195">
    <property type="entry name" value="PEPT_TRNA_HYDROL_1"/>
    <property type="match status" value="1"/>
</dbReference>
<sequence>MTQIKLIVGLGNPGPQYSQTRHNAGAWYVEELARTHAIPLQLETKYFGHSGRGMIDGKDCRLLIPNTFMNLSGKSVGAIATFFKILPDEVLVAHDELDMLPGTVKLKNGGGHGGHNGLRDIIKSLANCRDFYRLRIGIGHPGHKSQVSNYVLGKAPPNEQRAIEESIDEALRFTRDIVSGNHDKVMQSMHAFKANY</sequence>
<evidence type="ECO:0000313" key="2">
    <source>
        <dbReference type="Proteomes" id="UP001548189"/>
    </source>
</evidence>
<comment type="caution">
    <text evidence="1">The sequence shown here is derived from an EMBL/GenBank/DDBJ whole genome shotgun (WGS) entry which is preliminary data.</text>
</comment>
<dbReference type="EMBL" id="JBEVCJ010000005">
    <property type="protein sequence ID" value="MET1254817.1"/>
    <property type="molecule type" value="Genomic_DNA"/>
</dbReference>
<keyword evidence="1" id="KW-0378">Hydrolase</keyword>
<reference evidence="1 2" key="1">
    <citation type="submission" date="2024-06" db="EMBL/GenBank/DDBJ databases">
        <authorList>
            <person name="Li F."/>
        </authorList>
    </citation>
    <scope>NUCLEOTIDE SEQUENCE [LARGE SCALE GENOMIC DNA]</scope>
    <source>
        <strain evidence="1 2">GXAS 311</strain>
    </source>
</reference>
<dbReference type="EC" id="3.1.1.29" evidence="1"/>
<proteinExistence type="inferred from homology"/>
<dbReference type="Pfam" id="PF01195">
    <property type="entry name" value="Pept_tRNA_hydro"/>
    <property type="match status" value="1"/>
</dbReference>
<evidence type="ECO:0000313" key="1">
    <source>
        <dbReference type="EMBL" id="MET1254817.1"/>
    </source>
</evidence>
<dbReference type="Gene3D" id="3.40.50.1470">
    <property type="entry name" value="Peptidyl-tRNA hydrolase"/>
    <property type="match status" value="1"/>
</dbReference>
<name>A0ABV2BSB0_9GAMM</name>
<gene>
    <name evidence="1" type="primary">pth</name>
    <name evidence="1" type="ORF">ABVT43_06755</name>
</gene>
<dbReference type="InterPro" id="IPR036416">
    <property type="entry name" value="Pept_tRNA_hydro_sf"/>
</dbReference>
<dbReference type="InterPro" id="IPR001328">
    <property type="entry name" value="Pept_tRNA_hydro"/>
</dbReference>
<dbReference type="PANTHER" id="PTHR17224">
    <property type="entry name" value="PEPTIDYL-TRNA HYDROLASE"/>
    <property type="match status" value="1"/>
</dbReference>
<organism evidence="1 2">
    <name type="scientific">Aliikangiella maris</name>
    <dbReference type="NCBI Taxonomy" id="3162458"/>
    <lineage>
        <taxon>Bacteria</taxon>
        <taxon>Pseudomonadati</taxon>
        <taxon>Pseudomonadota</taxon>
        <taxon>Gammaproteobacteria</taxon>
        <taxon>Oceanospirillales</taxon>
        <taxon>Pleioneaceae</taxon>
        <taxon>Aliikangiella</taxon>
    </lineage>
</organism>
<accession>A0ABV2BSB0</accession>
<dbReference type="NCBIfam" id="TIGR00447">
    <property type="entry name" value="pth"/>
    <property type="match status" value="1"/>
</dbReference>
<protein>
    <submittedName>
        <fullName evidence="1">Aminoacyl-tRNA hydrolase</fullName>
        <ecNumber evidence="1">3.1.1.29</ecNumber>
    </submittedName>
</protein>
<dbReference type="PANTHER" id="PTHR17224:SF1">
    <property type="entry name" value="PEPTIDYL-TRNA HYDROLASE"/>
    <property type="match status" value="1"/>
</dbReference>
<dbReference type="HAMAP" id="MF_00083">
    <property type="entry name" value="Pept_tRNA_hydro_bact"/>
    <property type="match status" value="1"/>
</dbReference>
<dbReference type="CDD" id="cd00462">
    <property type="entry name" value="PTH"/>
    <property type="match status" value="1"/>
</dbReference>
<keyword evidence="2" id="KW-1185">Reference proteome</keyword>
<dbReference type="PROSITE" id="PS01196">
    <property type="entry name" value="PEPT_TRNA_HYDROL_2"/>
    <property type="match status" value="1"/>
</dbReference>
<dbReference type="InterPro" id="IPR018171">
    <property type="entry name" value="Pept_tRNA_hydro_CS"/>
</dbReference>